<dbReference type="Gene3D" id="2.40.170.20">
    <property type="entry name" value="TonB-dependent receptor, beta-barrel domain"/>
    <property type="match status" value="1"/>
</dbReference>
<dbReference type="PANTHER" id="PTHR47234">
    <property type="match status" value="1"/>
</dbReference>
<keyword evidence="7 8" id="KW-0998">Cell outer membrane</keyword>
<dbReference type="Proteomes" id="UP001165383">
    <property type="component" value="Unassembled WGS sequence"/>
</dbReference>
<evidence type="ECO:0000313" key="15">
    <source>
        <dbReference type="Proteomes" id="UP001165383"/>
    </source>
</evidence>
<feature type="compositionally biased region" description="Low complexity" evidence="10">
    <location>
        <begin position="44"/>
        <end position="53"/>
    </location>
</feature>
<dbReference type="InterPro" id="IPR000531">
    <property type="entry name" value="Beta-barrel_TonB"/>
</dbReference>
<protein>
    <submittedName>
        <fullName evidence="14">TonB-dependent receptor</fullName>
    </submittedName>
</protein>
<evidence type="ECO:0000256" key="6">
    <source>
        <dbReference type="ARBA" id="ARBA00023136"/>
    </source>
</evidence>
<evidence type="ECO:0000256" key="7">
    <source>
        <dbReference type="ARBA" id="ARBA00023237"/>
    </source>
</evidence>
<dbReference type="PANTHER" id="PTHR47234:SF2">
    <property type="entry name" value="TONB-DEPENDENT RECEPTOR"/>
    <property type="match status" value="1"/>
</dbReference>
<feature type="signal peptide" evidence="11">
    <location>
        <begin position="1"/>
        <end position="27"/>
    </location>
</feature>
<organism evidence="14 15">
    <name type="scientific">Sphingomonas brevis</name>
    <dbReference type="NCBI Taxonomy" id="2908206"/>
    <lineage>
        <taxon>Bacteria</taxon>
        <taxon>Pseudomonadati</taxon>
        <taxon>Pseudomonadota</taxon>
        <taxon>Alphaproteobacteria</taxon>
        <taxon>Sphingomonadales</taxon>
        <taxon>Sphingomonadaceae</taxon>
        <taxon>Sphingomonas</taxon>
    </lineage>
</organism>
<keyword evidence="14" id="KW-0675">Receptor</keyword>
<keyword evidence="11" id="KW-0732">Signal</keyword>
<reference evidence="14" key="1">
    <citation type="submission" date="2022-05" db="EMBL/GenBank/DDBJ databases">
        <authorList>
            <person name="Jo J.-H."/>
            <person name="Im W.-T."/>
        </authorList>
    </citation>
    <scope>NUCLEOTIDE SEQUENCE</scope>
    <source>
        <strain evidence="14">RB56-2</strain>
    </source>
</reference>
<feature type="domain" description="TonB-dependent receptor-like beta-barrel" evidence="12">
    <location>
        <begin position="492"/>
        <end position="997"/>
    </location>
</feature>
<evidence type="ECO:0000256" key="3">
    <source>
        <dbReference type="ARBA" id="ARBA00022452"/>
    </source>
</evidence>
<dbReference type="InterPro" id="IPR037066">
    <property type="entry name" value="Plug_dom_sf"/>
</dbReference>
<gene>
    <name evidence="14" type="ORF">LZ518_08975</name>
</gene>
<name>A0ABT0SAV5_9SPHN</name>
<keyword evidence="6 8" id="KW-0472">Membrane</keyword>
<proteinExistence type="inferred from homology"/>
<comment type="caution">
    <text evidence="14">The sequence shown here is derived from an EMBL/GenBank/DDBJ whole genome shotgun (WGS) entry which is preliminary data.</text>
</comment>
<dbReference type="Gene3D" id="2.170.130.10">
    <property type="entry name" value="TonB-dependent receptor, plug domain"/>
    <property type="match status" value="1"/>
</dbReference>
<evidence type="ECO:0000256" key="5">
    <source>
        <dbReference type="ARBA" id="ARBA00023077"/>
    </source>
</evidence>
<feature type="region of interest" description="Disordered" evidence="10">
    <location>
        <begin position="101"/>
        <end position="125"/>
    </location>
</feature>
<keyword evidence="4 8" id="KW-0812">Transmembrane</keyword>
<dbReference type="InterPro" id="IPR012910">
    <property type="entry name" value="Plug_dom"/>
</dbReference>
<keyword evidence="15" id="KW-1185">Reference proteome</keyword>
<evidence type="ECO:0000256" key="11">
    <source>
        <dbReference type="SAM" id="SignalP"/>
    </source>
</evidence>
<dbReference type="RefSeq" id="WP_249915657.1">
    <property type="nucleotide sequence ID" value="NZ_JAMGBB010000001.1"/>
</dbReference>
<comment type="similarity">
    <text evidence="8 9">Belongs to the TonB-dependent receptor family.</text>
</comment>
<evidence type="ECO:0000256" key="9">
    <source>
        <dbReference type="RuleBase" id="RU003357"/>
    </source>
</evidence>
<comment type="subcellular location">
    <subcellularLocation>
        <location evidence="1 8">Cell outer membrane</location>
        <topology evidence="1 8">Multi-pass membrane protein</topology>
    </subcellularLocation>
</comment>
<feature type="domain" description="TonB-dependent receptor plug" evidence="13">
    <location>
        <begin position="72"/>
        <end position="182"/>
    </location>
</feature>
<keyword evidence="2 8" id="KW-0813">Transport</keyword>
<dbReference type="Pfam" id="PF00593">
    <property type="entry name" value="TonB_dep_Rec_b-barrel"/>
    <property type="match status" value="1"/>
</dbReference>
<evidence type="ECO:0000256" key="2">
    <source>
        <dbReference type="ARBA" id="ARBA00022448"/>
    </source>
</evidence>
<evidence type="ECO:0000256" key="8">
    <source>
        <dbReference type="PROSITE-ProRule" id="PRU01360"/>
    </source>
</evidence>
<evidence type="ECO:0000259" key="13">
    <source>
        <dbReference type="Pfam" id="PF07715"/>
    </source>
</evidence>
<dbReference type="EMBL" id="JAMGBB010000001">
    <property type="protein sequence ID" value="MCL6741260.1"/>
    <property type="molecule type" value="Genomic_DNA"/>
</dbReference>
<dbReference type="InterPro" id="IPR036942">
    <property type="entry name" value="Beta-barrel_TonB_sf"/>
</dbReference>
<sequence>MKSTYRNRLLTTTLFVSASVLGTPAFAQDVQEPVTGEPAQAVDETAAPTPAEETAGREIVVTGSRIARPNLTSSSPIAVVTGEETVDKADITLDTFLNTLPQVNPAGTTTSNNPGNGGQSNINLRGLGSNRNLVLIDGRRPMSSGTDLSVDLNTIPQGLIERIDVITGGAGATYGADAIAGVVNIIMKDDFQGVDLRATYSNALKNFDAREYQVSGVLGANFDDGKGNVAVAAEFSSRENLGKLERDFAAQATSTTPTPPMARYVASGANAPSAAALNTVFGSYGYAPGSVNDASRVGFNNDGTLIGFGVFNTAQDVVNYRFDPEGNDAAAANQNFFPDFYSYNFDRTNLLVLPLKRKSFFVKGNYEIDPHADFFIQGGYTEYNSASGLAATPIGTRVECATGTNPLRAKSNFVNCGFSVTQLVIPRSNPFVPADLNILLDSRTGDDPALVGVGAAEPIKIAKRLLDTGLRLTATENRVLQGLAGLRGDIVDNWRYEVSYSWGRTTIETAASGNVNVQNAERLLEAADGGDSLCEGGFNPFGINPISAECVEFLNETGFTQTDFTLKVLQGFVTGDVVELPAGPLSVVLGGEQRRWRYDFDPGTLFGPIAGFNTATPDHGTNKFTDWFAEARIPILKDAQYAKELELGLSFRHSKSEFVDIQNGGEGGSSDNAYGVTVSWAPLDELRFRGSYQHSVRAPNFVELFSGGSSFPQYFDPCSINTNFRATAGAAGAAICQATGLSLAQTATYVQTPGSQAFIGITGNADLGPETGDTFTVGAVFQKWGFTGSIDYYNIKIKDTIFAPDTNMLIAACYGFHGVNPDLDGTSPYCTGINRTPDISSISIPEAIGGDGSYFQAVNQGVVKTSGVDVQLGYNLPTDWLTPGSKLSANLMVNYLINYKVEELPGVTLDYAGTVSYFGAGLGTSFPEWKGNLNLAWNVKPFTFESRIRYIDGMDNRLSVQFPGEEDLFTGTDGVIYVDLAVEADFKPLTLRVGLNNAFDKGPETYAPNVQSGTDPSLYDVIGRRAYVSARLRF</sequence>
<dbReference type="Pfam" id="PF07715">
    <property type="entry name" value="Plug"/>
    <property type="match status" value="1"/>
</dbReference>
<evidence type="ECO:0000313" key="14">
    <source>
        <dbReference type="EMBL" id="MCL6741260.1"/>
    </source>
</evidence>
<feature type="compositionally biased region" description="Low complexity" evidence="10">
    <location>
        <begin position="104"/>
        <end position="123"/>
    </location>
</feature>
<keyword evidence="3 8" id="KW-1134">Transmembrane beta strand</keyword>
<feature type="chain" id="PRO_5047529142" evidence="11">
    <location>
        <begin position="28"/>
        <end position="1034"/>
    </location>
</feature>
<keyword evidence="5 9" id="KW-0798">TonB box</keyword>
<evidence type="ECO:0000259" key="12">
    <source>
        <dbReference type="Pfam" id="PF00593"/>
    </source>
</evidence>
<accession>A0ABT0SAV5</accession>
<evidence type="ECO:0000256" key="10">
    <source>
        <dbReference type="SAM" id="MobiDB-lite"/>
    </source>
</evidence>
<evidence type="ECO:0000256" key="4">
    <source>
        <dbReference type="ARBA" id="ARBA00022692"/>
    </source>
</evidence>
<evidence type="ECO:0000256" key="1">
    <source>
        <dbReference type="ARBA" id="ARBA00004571"/>
    </source>
</evidence>
<dbReference type="PROSITE" id="PS52016">
    <property type="entry name" value="TONB_DEPENDENT_REC_3"/>
    <property type="match status" value="1"/>
</dbReference>
<dbReference type="SUPFAM" id="SSF56935">
    <property type="entry name" value="Porins"/>
    <property type="match status" value="1"/>
</dbReference>
<feature type="region of interest" description="Disordered" evidence="10">
    <location>
        <begin position="33"/>
        <end position="53"/>
    </location>
</feature>
<dbReference type="InterPro" id="IPR039426">
    <property type="entry name" value="TonB-dep_rcpt-like"/>
</dbReference>